<proteinExistence type="inferred from homology"/>
<dbReference type="eggNOG" id="COG1176">
    <property type="taxonomic scope" value="Bacteria"/>
</dbReference>
<dbReference type="SUPFAM" id="SSF161098">
    <property type="entry name" value="MetI-like"/>
    <property type="match status" value="1"/>
</dbReference>
<evidence type="ECO:0000313" key="8">
    <source>
        <dbReference type="EMBL" id="KGP71756.1"/>
    </source>
</evidence>
<evidence type="ECO:0000313" key="9">
    <source>
        <dbReference type="Proteomes" id="UP000030147"/>
    </source>
</evidence>
<comment type="caution">
    <text evidence="8">The sequence shown here is derived from an EMBL/GenBank/DDBJ whole genome shotgun (WGS) entry which is preliminary data.</text>
</comment>
<dbReference type="EMBL" id="AVBF01000048">
    <property type="protein sequence ID" value="KGP71756.1"/>
    <property type="molecule type" value="Genomic_DNA"/>
</dbReference>
<dbReference type="InterPro" id="IPR052730">
    <property type="entry name" value="Sugar_ABC_transporter"/>
</dbReference>
<dbReference type="InterPro" id="IPR035906">
    <property type="entry name" value="MetI-like_sf"/>
</dbReference>
<dbReference type="InterPro" id="IPR000515">
    <property type="entry name" value="MetI-like"/>
</dbReference>
<keyword evidence="9" id="KW-1185">Reference proteome</keyword>
<evidence type="ECO:0000256" key="4">
    <source>
        <dbReference type="ARBA" id="ARBA00022989"/>
    </source>
</evidence>
<keyword evidence="4 6" id="KW-1133">Transmembrane helix</keyword>
<dbReference type="PANTHER" id="PTHR43759:SF1">
    <property type="entry name" value="GLUCOSE IMPORT SYSTEM PERMEASE PROTEIN GLCT"/>
    <property type="match status" value="1"/>
</dbReference>
<dbReference type="Proteomes" id="UP000030147">
    <property type="component" value="Unassembled WGS sequence"/>
</dbReference>
<evidence type="ECO:0000256" key="5">
    <source>
        <dbReference type="ARBA" id="ARBA00023136"/>
    </source>
</evidence>
<dbReference type="OrthoDB" id="9785836at2"/>
<feature type="transmembrane region" description="Helical" evidence="6">
    <location>
        <begin position="147"/>
        <end position="170"/>
    </location>
</feature>
<dbReference type="PROSITE" id="PS50928">
    <property type="entry name" value="ABC_TM1"/>
    <property type="match status" value="1"/>
</dbReference>
<keyword evidence="3 6" id="KW-0812">Transmembrane</keyword>
<dbReference type="STRING" id="1385514.N782_16535"/>
<protein>
    <submittedName>
        <fullName evidence="8">ABC transporter permease</fullName>
    </submittedName>
</protein>
<keyword evidence="2 6" id="KW-0813">Transport</keyword>
<accession>A0A0A2TCG3</accession>
<feature type="transmembrane region" description="Helical" evidence="6">
    <location>
        <begin position="58"/>
        <end position="81"/>
    </location>
</feature>
<dbReference type="CDD" id="cd06261">
    <property type="entry name" value="TM_PBP2"/>
    <property type="match status" value="1"/>
</dbReference>
<dbReference type="RefSeq" id="WP_036821915.1">
    <property type="nucleotide sequence ID" value="NZ_AVBF01000048.1"/>
</dbReference>
<organism evidence="8 9">
    <name type="scientific">Pontibacillus yanchengensis Y32</name>
    <dbReference type="NCBI Taxonomy" id="1385514"/>
    <lineage>
        <taxon>Bacteria</taxon>
        <taxon>Bacillati</taxon>
        <taxon>Bacillota</taxon>
        <taxon>Bacilli</taxon>
        <taxon>Bacillales</taxon>
        <taxon>Bacillaceae</taxon>
        <taxon>Pontibacillus</taxon>
    </lineage>
</organism>
<dbReference type="GO" id="GO:0055085">
    <property type="term" value="P:transmembrane transport"/>
    <property type="evidence" value="ECO:0007669"/>
    <property type="project" value="InterPro"/>
</dbReference>
<keyword evidence="5 6" id="KW-0472">Membrane</keyword>
<comment type="subcellular location">
    <subcellularLocation>
        <location evidence="6">Cell membrane</location>
        <topology evidence="6">Multi-pass membrane protein</topology>
    </subcellularLocation>
    <subcellularLocation>
        <location evidence="1">Membrane</location>
        <topology evidence="1">Multi-pass membrane protein</topology>
    </subcellularLocation>
</comment>
<name>A0A0A2TCG3_9BACI</name>
<feature type="transmembrane region" description="Helical" evidence="6">
    <location>
        <begin position="199"/>
        <end position="219"/>
    </location>
</feature>
<gene>
    <name evidence="8" type="ORF">N782_16535</name>
</gene>
<dbReference type="PANTHER" id="PTHR43759">
    <property type="entry name" value="TREHALOSE TRANSPORT SYSTEM PERMEASE PROTEIN SUGA"/>
    <property type="match status" value="1"/>
</dbReference>
<evidence type="ECO:0000256" key="6">
    <source>
        <dbReference type="RuleBase" id="RU363032"/>
    </source>
</evidence>
<feature type="transmembrane region" description="Helical" evidence="6">
    <location>
        <begin position="251"/>
        <end position="273"/>
    </location>
</feature>
<feature type="transmembrane region" description="Helical" evidence="6">
    <location>
        <begin position="102"/>
        <end position="127"/>
    </location>
</feature>
<evidence type="ECO:0000256" key="3">
    <source>
        <dbReference type="ARBA" id="ARBA00022692"/>
    </source>
</evidence>
<evidence type="ECO:0000259" key="7">
    <source>
        <dbReference type="PROSITE" id="PS50928"/>
    </source>
</evidence>
<dbReference type="Pfam" id="PF00528">
    <property type="entry name" value="BPD_transp_1"/>
    <property type="match status" value="1"/>
</dbReference>
<comment type="similarity">
    <text evidence="6">Belongs to the binding-protein-dependent transport system permease family.</text>
</comment>
<feature type="domain" description="ABC transmembrane type-1" evidence="7">
    <location>
        <begin position="55"/>
        <end position="270"/>
    </location>
</feature>
<reference evidence="8 9" key="1">
    <citation type="journal article" date="2015" name="Stand. Genomic Sci.">
        <title>High quality draft genome sequence of the moderately halophilic bacterium Pontibacillus yanchengensis Y32(T) and comparison among Pontibacillus genomes.</title>
        <authorList>
            <person name="Huang J."/>
            <person name="Qiao Z.X."/>
            <person name="Tang J.W."/>
            <person name="Wang G."/>
        </authorList>
    </citation>
    <scope>NUCLEOTIDE SEQUENCE [LARGE SCALE GENOMIC DNA]</scope>
    <source>
        <strain evidence="8 9">Y32</strain>
    </source>
</reference>
<dbReference type="AlphaFoldDB" id="A0A0A2TCG3"/>
<evidence type="ECO:0000256" key="2">
    <source>
        <dbReference type="ARBA" id="ARBA00022448"/>
    </source>
</evidence>
<dbReference type="GO" id="GO:0005886">
    <property type="term" value="C:plasma membrane"/>
    <property type="evidence" value="ECO:0007669"/>
    <property type="project" value="UniProtKB-SubCell"/>
</dbReference>
<evidence type="ECO:0000256" key="1">
    <source>
        <dbReference type="ARBA" id="ARBA00004141"/>
    </source>
</evidence>
<sequence length="286" mass="32981">MRLSETNKAWLLLLPAFLFLLLPLYGLLSALWSSLTVNGAFSLSVYQQLMERDAFWGSLFYSLRIAIIATLLSLGFGLVFTRTFTHYLNKTSGKLAAWIPMLFPHFVWGYLVLLLFQQSGFISYMAFQIGIIESREAFPILTNDKNGFGMIITYMGKEIPFVILMLLPIYAQQNSQYHDLVRTLGGNRWHRFKDAEWPWVYPVLLETGVILFSFIFSAYEIPYLLGATFPEMISILTYDWFYAGDWSERPLAFAAMIFTSVIIGIIAWIGFSLMNRKRWLLTKGSR</sequence>
<dbReference type="Gene3D" id="1.10.3720.10">
    <property type="entry name" value="MetI-like"/>
    <property type="match status" value="1"/>
</dbReference>